<dbReference type="OrthoDB" id="278371at2"/>
<dbReference type="InterPro" id="IPR053812">
    <property type="entry name" value="HTH_Sigma70_ECF-like"/>
</dbReference>
<dbReference type="InterPro" id="IPR013324">
    <property type="entry name" value="RNA_pol_sigma_r3/r4-like"/>
</dbReference>
<dbReference type="Gene3D" id="1.10.10.10">
    <property type="entry name" value="Winged helix-like DNA-binding domain superfamily/Winged helix DNA-binding domain"/>
    <property type="match status" value="1"/>
</dbReference>
<dbReference type="Pfam" id="PF07638">
    <property type="entry name" value="Sigma70_ECF"/>
    <property type="match status" value="1"/>
</dbReference>
<reference evidence="3 4" key="1">
    <citation type="submission" date="2019-02" db="EMBL/GenBank/DDBJ databases">
        <title>Deep-cultivation of Planctomycetes and their phenomic and genomic characterization uncovers novel biology.</title>
        <authorList>
            <person name="Wiegand S."/>
            <person name="Jogler M."/>
            <person name="Boedeker C."/>
            <person name="Pinto D."/>
            <person name="Vollmers J."/>
            <person name="Rivas-Marin E."/>
            <person name="Kohn T."/>
            <person name="Peeters S.H."/>
            <person name="Heuer A."/>
            <person name="Rast P."/>
            <person name="Oberbeckmann S."/>
            <person name="Bunk B."/>
            <person name="Jeske O."/>
            <person name="Meyerdierks A."/>
            <person name="Storesund J.E."/>
            <person name="Kallscheuer N."/>
            <person name="Luecker S."/>
            <person name="Lage O.M."/>
            <person name="Pohl T."/>
            <person name="Merkel B.J."/>
            <person name="Hornburger P."/>
            <person name="Mueller R.-W."/>
            <person name="Bruemmer F."/>
            <person name="Labrenz M."/>
            <person name="Spormann A.M."/>
            <person name="Op den Camp H."/>
            <person name="Overmann J."/>
            <person name="Amann R."/>
            <person name="Jetten M.S.M."/>
            <person name="Mascher T."/>
            <person name="Medema M.H."/>
            <person name="Devos D.P."/>
            <person name="Kaster A.-K."/>
            <person name="Ovreas L."/>
            <person name="Rohde M."/>
            <person name="Galperin M.Y."/>
            <person name="Jogler C."/>
        </authorList>
    </citation>
    <scope>NUCLEOTIDE SEQUENCE [LARGE SCALE GENOMIC DNA]</scope>
    <source>
        <strain evidence="3 4">Mal48</strain>
    </source>
</reference>
<protein>
    <submittedName>
        <fullName evidence="3">RNA polymerase sigma factor SigL</fullName>
    </submittedName>
</protein>
<dbReference type="KEGG" id="tpol:Mal48_15480"/>
<evidence type="ECO:0000259" key="2">
    <source>
        <dbReference type="Pfam" id="PF07638"/>
    </source>
</evidence>
<feature type="domain" description="RNA polymerase sigma-70 ECF-like HTH" evidence="2">
    <location>
        <begin position="7"/>
        <end position="172"/>
    </location>
</feature>
<feature type="coiled-coil region" evidence="1">
    <location>
        <begin position="104"/>
        <end position="131"/>
    </location>
</feature>
<dbReference type="SUPFAM" id="SSF88659">
    <property type="entry name" value="Sigma3 and sigma4 domains of RNA polymerase sigma factors"/>
    <property type="match status" value="1"/>
</dbReference>
<dbReference type="InterPro" id="IPR011517">
    <property type="entry name" value="RNA_pol_sigma70_ECF-like"/>
</dbReference>
<gene>
    <name evidence="3" type="ORF">Mal48_15480</name>
</gene>
<sequence>MTKKTEKSNQEIQQSMYEQLHVIAERALKKESPGHSLQPTLLVNDAVMRLLEQRNVDIADRCQAMAAGANIIRRLLVDYARRRKAQKRGGSEQRNRGVSPAIIAGTARIDIVELEDALESLARENPRLVEVVEQKVFGGMTGEEIAEYLKVSLTTVNSDWRYAKAWLARELRSTESE</sequence>
<dbReference type="Proteomes" id="UP000315724">
    <property type="component" value="Chromosome"/>
</dbReference>
<keyword evidence="1" id="KW-0175">Coiled coil</keyword>
<dbReference type="RefSeq" id="WP_145197473.1">
    <property type="nucleotide sequence ID" value="NZ_CP036267.1"/>
</dbReference>
<dbReference type="InterPro" id="IPR036388">
    <property type="entry name" value="WH-like_DNA-bd_sf"/>
</dbReference>
<keyword evidence="4" id="KW-1185">Reference proteome</keyword>
<name>A0A517QKY7_9PLAN</name>
<evidence type="ECO:0000256" key="1">
    <source>
        <dbReference type="SAM" id="Coils"/>
    </source>
</evidence>
<evidence type="ECO:0000313" key="4">
    <source>
        <dbReference type="Proteomes" id="UP000315724"/>
    </source>
</evidence>
<dbReference type="AlphaFoldDB" id="A0A517QKY7"/>
<proteinExistence type="predicted"/>
<evidence type="ECO:0000313" key="3">
    <source>
        <dbReference type="EMBL" id="QDT32305.1"/>
    </source>
</evidence>
<dbReference type="NCBIfam" id="TIGR02999">
    <property type="entry name" value="Sig-70_X6"/>
    <property type="match status" value="1"/>
</dbReference>
<organism evidence="3 4">
    <name type="scientific">Thalassoglobus polymorphus</name>
    <dbReference type="NCBI Taxonomy" id="2527994"/>
    <lineage>
        <taxon>Bacteria</taxon>
        <taxon>Pseudomonadati</taxon>
        <taxon>Planctomycetota</taxon>
        <taxon>Planctomycetia</taxon>
        <taxon>Planctomycetales</taxon>
        <taxon>Planctomycetaceae</taxon>
        <taxon>Thalassoglobus</taxon>
    </lineage>
</organism>
<accession>A0A517QKY7</accession>
<dbReference type="EMBL" id="CP036267">
    <property type="protein sequence ID" value="QDT32305.1"/>
    <property type="molecule type" value="Genomic_DNA"/>
</dbReference>